<dbReference type="Proteomes" id="UP000189733">
    <property type="component" value="Unassembled WGS sequence"/>
</dbReference>
<dbReference type="PANTHER" id="PTHR42869">
    <property type="entry name" value="SLL0572 PROTEIN"/>
    <property type="match status" value="1"/>
</dbReference>
<name>A0A1T4W8N4_9BACT</name>
<accession>A0A1T4W8N4</accession>
<evidence type="ECO:0000313" key="1">
    <source>
        <dbReference type="EMBL" id="SKA73365.1"/>
    </source>
</evidence>
<reference evidence="1 2" key="1">
    <citation type="submission" date="2017-02" db="EMBL/GenBank/DDBJ databases">
        <authorList>
            <person name="Peterson S.W."/>
        </authorList>
    </citation>
    <scope>NUCLEOTIDE SEQUENCE [LARGE SCALE GENOMIC DNA]</scope>
    <source>
        <strain evidence="1 2">DSM 18034</strain>
    </source>
</reference>
<dbReference type="AlphaFoldDB" id="A0A1T4W8N4"/>
<dbReference type="OrthoDB" id="9763469at2"/>
<proteinExistence type="predicted"/>
<evidence type="ECO:0000313" key="2">
    <source>
        <dbReference type="Proteomes" id="UP000189733"/>
    </source>
</evidence>
<keyword evidence="2" id="KW-1185">Reference proteome</keyword>
<organism evidence="1 2">
    <name type="scientific">Desulfobaculum bizertense DSM 18034</name>
    <dbReference type="NCBI Taxonomy" id="1121442"/>
    <lineage>
        <taxon>Bacteria</taxon>
        <taxon>Pseudomonadati</taxon>
        <taxon>Thermodesulfobacteriota</taxon>
        <taxon>Desulfovibrionia</taxon>
        <taxon>Desulfovibrionales</taxon>
        <taxon>Desulfovibrionaceae</taxon>
        <taxon>Desulfobaculum</taxon>
    </lineage>
</organism>
<dbReference type="RefSeq" id="WP_078685130.1">
    <property type="nucleotide sequence ID" value="NZ_FUYA01000005.1"/>
</dbReference>
<protein>
    <submittedName>
        <fullName evidence="1">Predicted GTPase</fullName>
    </submittedName>
</protein>
<dbReference type="EMBL" id="FUYA01000005">
    <property type="protein sequence ID" value="SKA73365.1"/>
    <property type="molecule type" value="Genomic_DNA"/>
</dbReference>
<sequence length="446" mass="49354">MIEKVVIMGAAGRDFHNFNVYFRDNPRYHVVAFTAAQIEGIEGRRYPAELCGAGYPEGIPVVPEGEIREVIRTHKVDLVAFSYSDVPYQQVMHRASEVMAEGADFIMIGASYTMLKSKKPVVAVCAVRTGCGKSQTTRKVCEILQARDKRPVVVRHPMPYGDIPQQIVQRFASIEDIDLHDCTVEEREEYEPLVSMGVVVFAGVDYGQILAEAEKEADVIVWDGGNNDTSFYKPDVQITVFDPHRAGHELLYYPGETNMLLADIAVINKVHTAEVEGVEQVRANIQKANPKAEICLAASPVDVQAASLIKDKRVLVVEDGPTLTHGEMGFGAGVLAAEKFQAAECVDPHPFAQGGIRDVFKKYPHIGAVLPAMGYSPEQLKDLEATINAVDCDMVLFGTPARLGRFLEIKTPYQHVSYGYEDTEEPFLEDILMKKLQPVLKEKLGD</sequence>
<dbReference type="InterPro" id="IPR053199">
    <property type="entry name" value="cDPG_synthetase-like"/>
</dbReference>
<dbReference type="SUPFAM" id="SSF52540">
    <property type="entry name" value="P-loop containing nucleoside triphosphate hydrolases"/>
    <property type="match status" value="1"/>
</dbReference>
<dbReference type="InterPro" id="IPR027417">
    <property type="entry name" value="P-loop_NTPase"/>
</dbReference>
<dbReference type="PANTHER" id="PTHR42869:SF1">
    <property type="entry name" value="SLL0572 PROTEIN"/>
    <property type="match status" value="1"/>
</dbReference>
<gene>
    <name evidence="1" type="ORF">SAMN02745702_01849</name>
</gene>